<accession>A0A5B7G333</accession>
<proteinExistence type="predicted"/>
<sequence length="93" mass="10346">MLLHHPHITHVPYILTHTVPHPFSLEPASSTGRKVVGTSMNTGEDELYSLAGLTTSLTAFIANYEENQLRIMLKGHLGPQQKGTFHLMLQITK</sequence>
<reference evidence="1 2" key="1">
    <citation type="submission" date="2019-05" db="EMBL/GenBank/DDBJ databases">
        <title>Another draft genome of Portunus trituberculatus and its Hox gene families provides insights of decapod evolution.</title>
        <authorList>
            <person name="Jeong J.-H."/>
            <person name="Song I."/>
            <person name="Kim S."/>
            <person name="Choi T."/>
            <person name="Kim D."/>
            <person name="Ryu S."/>
            <person name="Kim W."/>
        </authorList>
    </citation>
    <scope>NUCLEOTIDE SEQUENCE [LARGE SCALE GENOMIC DNA]</scope>
    <source>
        <tissue evidence="1">Muscle</tissue>
    </source>
</reference>
<dbReference type="EMBL" id="VSRR010012253">
    <property type="protein sequence ID" value="MPC54301.1"/>
    <property type="molecule type" value="Genomic_DNA"/>
</dbReference>
<dbReference type="AlphaFoldDB" id="A0A5B7G333"/>
<keyword evidence="2" id="KW-1185">Reference proteome</keyword>
<protein>
    <submittedName>
        <fullName evidence="1">Uncharacterized protein</fullName>
    </submittedName>
</protein>
<comment type="caution">
    <text evidence="1">The sequence shown here is derived from an EMBL/GenBank/DDBJ whole genome shotgun (WGS) entry which is preliminary data.</text>
</comment>
<evidence type="ECO:0000313" key="1">
    <source>
        <dbReference type="EMBL" id="MPC54301.1"/>
    </source>
</evidence>
<dbReference type="Proteomes" id="UP000324222">
    <property type="component" value="Unassembled WGS sequence"/>
</dbReference>
<gene>
    <name evidence="1" type="ORF">E2C01_048210</name>
</gene>
<organism evidence="1 2">
    <name type="scientific">Portunus trituberculatus</name>
    <name type="common">Swimming crab</name>
    <name type="synonym">Neptunus trituberculatus</name>
    <dbReference type="NCBI Taxonomy" id="210409"/>
    <lineage>
        <taxon>Eukaryota</taxon>
        <taxon>Metazoa</taxon>
        <taxon>Ecdysozoa</taxon>
        <taxon>Arthropoda</taxon>
        <taxon>Crustacea</taxon>
        <taxon>Multicrustacea</taxon>
        <taxon>Malacostraca</taxon>
        <taxon>Eumalacostraca</taxon>
        <taxon>Eucarida</taxon>
        <taxon>Decapoda</taxon>
        <taxon>Pleocyemata</taxon>
        <taxon>Brachyura</taxon>
        <taxon>Eubrachyura</taxon>
        <taxon>Portunoidea</taxon>
        <taxon>Portunidae</taxon>
        <taxon>Portuninae</taxon>
        <taxon>Portunus</taxon>
    </lineage>
</organism>
<name>A0A5B7G333_PORTR</name>
<evidence type="ECO:0000313" key="2">
    <source>
        <dbReference type="Proteomes" id="UP000324222"/>
    </source>
</evidence>